<protein>
    <recommendedName>
        <fullName evidence="3">Cyclin-dependent kinase 2-interacting protein</fullName>
    </recommendedName>
</protein>
<dbReference type="PANTHER" id="PTHR15827">
    <property type="entry name" value="CYCLIN-DEPENDENT KINASE 2-INTERACTING PROTEIN"/>
    <property type="match status" value="1"/>
</dbReference>
<keyword evidence="2" id="KW-1185">Reference proteome</keyword>
<dbReference type="PANTHER" id="PTHR15827:SF2">
    <property type="entry name" value="CYCLIN-DEPENDENT KINASE 2-INTERACTING PROTEIN"/>
    <property type="match status" value="1"/>
</dbReference>
<evidence type="ECO:0000313" key="2">
    <source>
        <dbReference type="Proteomes" id="UP001195483"/>
    </source>
</evidence>
<reference evidence="1" key="1">
    <citation type="journal article" date="2021" name="Genome Biol. Evol.">
        <title>A High-Quality Reference Genome for a Parasitic Bivalve with Doubly Uniparental Inheritance (Bivalvia: Unionida).</title>
        <authorList>
            <person name="Smith C.H."/>
        </authorList>
    </citation>
    <scope>NUCLEOTIDE SEQUENCE</scope>
    <source>
        <strain evidence="1">CHS0354</strain>
    </source>
</reference>
<gene>
    <name evidence="1" type="ORF">CHS0354_025861</name>
</gene>
<reference evidence="1" key="2">
    <citation type="journal article" date="2021" name="Genome Biol. Evol.">
        <title>Developing a high-quality reference genome for a parasitic bivalve with doubly uniparental inheritance (Bivalvia: Unionida).</title>
        <authorList>
            <person name="Smith C.H."/>
        </authorList>
    </citation>
    <scope>NUCLEOTIDE SEQUENCE</scope>
    <source>
        <strain evidence="1">CHS0354</strain>
        <tissue evidence="1">Mantle</tissue>
    </source>
</reference>
<sequence length="212" mass="24351">MDKDFSPVEIKRSPVALGKNMNLTGSPRKVKDTAADVFNTLHKWTELNKDGRNAINEIANIKLDIILSKEAAIEENVSHRNSFPTSLEPLCQQLAEIYKKMEKCVNKLEGFAQIMEGLHQLESYRSSKSEETLSPMFHTWHMTHFVEATQEVFKSYKKELSLKKMIIENVCHVTDRNTMMFYIAAWLHQPYITDDATLLVESMLTETGHRGC</sequence>
<dbReference type="AlphaFoldDB" id="A0AAE0SBB1"/>
<proteinExistence type="predicted"/>
<name>A0AAE0SBB1_9BIVA</name>
<reference evidence="1" key="3">
    <citation type="submission" date="2023-05" db="EMBL/GenBank/DDBJ databases">
        <authorList>
            <person name="Smith C.H."/>
        </authorList>
    </citation>
    <scope>NUCLEOTIDE SEQUENCE</scope>
    <source>
        <strain evidence="1">CHS0354</strain>
        <tissue evidence="1">Mantle</tissue>
    </source>
</reference>
<dbReference type="PRINTS" id="PR02040">
    <property type="entry name" value="CDK2IP"/>
</dbReference>
<dbReference type="InterPro" id="IPR023250">
    <property type="entry name" value="Cyclin-dep_Kinase_2_interact"/>
</dbReference>
<evidence type="ECO:0000313" key="1">
    <source>
        <dbReference type="EMBL" id="KAK3588877.1"/>
    </source>
</evidence>
<organism evidence="1 2">
    <name type="scientific">Potamilus streckersoni</name>
    <dbReference type="NCBI Taxonomy" id="2493646"/>
    <lineage>
        <taxon>Eukaryota</taxon>
        <taxon>Metazoa</taxon>
        <taxon>Spiralia</taxon>
        <taxon>Lophotrochozoa</taxon>
        <taxon>Mollusca</taxon>
        <taxon>Bivalvia</taxon>
        <taxon>Autobranchia</taxon>
        <taxon>Heteroconchia</taxon>
        <taxon>Palaeoheterodonta</taxon>
        <taxon>Unionida</taxon>
        <taxon>Unionoidea</taxon>
        <taxon>Unionidae</taxon>
        <taxon>Ambleminae</taxon>
        <taxon>Lampsilini</taxon>
        <taxon>Potamilus</taxon>
    </lineage>
</organism>
<dbReference type="EMBL" id="JAEAOA010001547">
    <property type="protein sequence ID" value="KAK3588877.1"/>
    <property type="molecule type" value="Genomic_DNA"/>
</dbReference>
<accession>A0AAE0SBB1</accession>
<dbReference type="Proteomes" id="UP001195483">
    <property type="component" value="Unassembled WGS sequence"/>
</dbReference>
<comment type="caution">
    <text evidence="1">The sequence shown here is derived from an EMBL/GenBank/DDBJ whole genome shotgun (WGS) entry which is preliminary data.</text>
</comment>
<evidence type="ECO:0008006" key="3">
    <source>
        <dbReference type="Google" id="ProtNLM"/>
    </source>
</evidence>